<dbReference type="Pfam" id="PF13963">
    <property type="entry name" value="Transpos_assoc"/>
    <property type="match status" value="1"/>
</dbReference>
<gene>
    <name evidence="2" type="ORF">POM88_054909</name>
</gene>
<protein>
    <recommendedName>
        <fullName evidence="1">Transposase-associated domain-containing protein</fullName>
    </recommendedName>
</protein>
<feature type="domain" description="Transposase-associated" evidence="1">
    <location>
        <begin position="5"/>
        <end position="85"/>
    </location>
</feature>
<comment type="caution">
    <text evidence="2">The sequence shown here is derived from an EMBL/GenBank/DDBJ whole genome shotgun (WGS) entry which is preliminary data.</text>
</comment>
<reference evidence="2" key="1">
    <citation type="submission" date="2023-02" db="EMBL/GenBank/DDBJ databases">
        <title>Genome of toxic invasive species Heracleum sosnowskyi carries increased number of genes despite the absence of recent whole-genome duplications.</title>
        <authorList>
            <person name="Schelkunov M."/>
            <person name="Shtratnikova V."/>
            <person name="Makarenko M."/>
            <person name="Klepikova A."/>
            <person name="Omelchenko D."/>
            <person name="Novikova G."/>
            <person name="Obukhova E."/>
            <person name="Bogdanov V."/>
            <person name="Penin A."/>
            <person name="Logacheva M."/>
        </authorList>
    </citation>
    <scope>NUCLEOTIDE SEQUENCE</scope>
    <source>
        <strain evidence="2">Hsosn_3</strain>
        <tissue evidence="2">Leaf</tissue>
    </source>
</reference>
<dbReference type="AlphaFoldDB" id="A0AAD8LUF6"/>
<accession>A0AAD8LUF6</accession>
<evidence type="ECO:0000259" key="1">
    <source>
        <dbReference type="Pfam" id="PF13963"/>
    </source>
</evidence>
<evidence type="ECO:0000313" key="3">
    <source>
        <dbReference type="Proteomes" id="UP001237642"/>
    </source>
</evidence>
<dbReference type="InterPro" id="IPR029480">
    <property type="entry name" value="Transpos_assoc"/>
</dbReference>
<dbReference type="EMBL" id="JAUIZM010000116">
    <property type="protein sequence ID" value="KAK1348917.1"/>
    <property type="molecule type" value="Genomic_DNA"/>
</dbReference>
<sequence>MDRHTWMYEISRATEEYVDFVNNFITCAIKDLEKKYGEHGKKDIILCPCHDCNNLKKYRSVETVQDHLIRRGFKQNYTRWIWHGEGLHSDGTSDRKYVSGEIVWPMTMQKMKMMWTLIE</sequence>
<organism evidence="2 3">
    <name type="scientific">Heracleum sosnowskyi</name>
    <dbReference type="NCBI Taxonomy" id="360622"/>
    <lineage>
        <taxon>Eukaryota</taxon>
        <taxon>Viridiplantae</taxon>
        <taxon>Streptophyta</taxon>
        <taxon>Embryophyta</taxon>
        <taxon>Tracheophyta</taxon>
        <taxon>Spermatophyta</taxon>
        <taxon>Magnoliopsida</taxon>
        <taxon>eudicotyledons</taxon>
        <taxon>Gunneridae</taxon>
        <taxon>Pentapetalae</taxon>
        <taxon>asterids</taxon>
        <taxon>campanulids</taxon>
        <taxon>Apiales</taxon>
        <taxon>Apiaceae</taxon>
        <taxon>Apioideae</taxon>
        <taxon>apioid superclade</taxon>
        <taxon>Tordylieae</taxon>
        <taxon>Tordyliinae</taxon>
        <taxon>Heracleum</taxon>
    </lineage>
</organism>
<name>A0AAD8LUF6_9APIA</name>
<keyword evidence="3" id="KW-1185">Reference proteome</keyword>
<reference evidence="2" key="2">
    <citation type="submission" date="2023-05" db="EMBL/GenBank/DDBJ databases">
        <authorList>
            <person name="Schelkunov M.I."/>
        </authorList>
    </citation>
    <scope>NUCLEOTIDE SEQUENCE</scope>
    <source>
        <strain evidence="2">Hsosn_3</strain>
        <tissue evidence="2">Leaf</tissue>
    </source>
</reference>
<dbReference type="Proteomes" id="UP001237642">
    <property type="component" value="Unassembled WGS sequence"/>
</dbReference>
<proteinExistence type="predicted"/>
<evidence type="ECO:0000313" key="2">
    <source>
        <dbReference type="EMBL" id="KAK1348917.1"/>
    </source>
</evidence>